<evidence type="ECO:0000259" key="6">
    <source>
        <dbReference type="Pfam" id="PF00327"/>
    </source>
</evidence>
<evidence type="ECO:0000313" key="8">
    <source>
        <dbReference type="Proteomes" id="UP000218896"/>
    </source>
</evidence>
<evidence type="ECO:0000313" key="7">
    <source>
        <dbReference type="EMBL" id="PAU76350.1"/>
    </source>
</evidence>
<evidence type="ECO:0000256" key="4">
    <source>
        <dbReference type="ARBA" id="ARBA00023274"/>
    </source>
</evidence>
<dbReference type="GO" id="GO:0022625">
    <property type="term" value="C:cytosolic large ribosomal subunit"/>
    <property type="evidence" value="ECO:0007669"/>
    <property type="project" value="TreeGrafter"/>
</dbReference>
<dbReference type="Gene3D" id="3.30.1390.20">
    <property type="entry name" value="Ribosomal protein L30, ferredoxin-like fold domain"/>
    <property type="match status" value="1"/>
</dbReference>
<dbReference type="PIRSF" id="PIRSF002211">
    <property type="entry name" value="Ribosomal_L30_bac-type"/>
    <property type="match status" value="1"/>
</dbReference>
<evidence type="ECO:0000256" key="5">
    <source>
        <dbReference type="HAMAP-Rule" id="MF_01371"/>
    </source>
</evidence>
<dbReference type="NCBIfam" id="TIGR01308">
    <property type="entry name" value="rpmD_bact"/>
    <property type="match status" value="1"/>
</dbReference>
<dbReference type="GO" id="GO:0006412">
    <property type="term" value="P:translation"/>
    <property type="evidence" value="ECO:0007669"/>
    <property type="project" value="UniProtKB-UniRule"/>
</dbReference>
<dbReference type="InterPro" id="IPR005996">
    <property type="entry name" value="Ribosomal_uL30_bac-type"/>
</dbReference>
<proteinExistence type="inferred from homology"/>
<dbReference type="PANTHER" id="PTHR15892:SF2">
    <property type="entry name" value="LARGE RIBOSOMAL SUBUNIT PROTEIN UL30M"/>
    <property type="match status" value="1"/>
</dbReference>
<comment type="subunit">
    <text evidence="2 5">Part of the 50S ribosomal subunit.</text>
</comment>
<dbReference type="HAMAP" id="MF_01371_B">
    <property type="entry name" value="Ribosomal_uL30_B"/>
    <property type="match status" value="1"/>
</dbReference>
<keyword evidence="8" id="KW-1185">Reference proteome</keyword>
<feature type="domain" description="Large ribosomal subunit protein uL30-like ferredoxin-like fold" evidence="6">
    <location>
        <begin position="6"/>
        <end position="56"/>
    </location>
</feature>
<dbReference type="SUPFAM" id="SSF55129">
    <property type="entry name" value="Ribosomal protein L30p/L7e"/>
    <property type="match status" value="1"/>
</dbReference>
<evidence type="ECO:0000256" key="2">
    <source>
        <dbReference type="ARBA" id="ARBA00011838"/>
    </source>
</evidence>
<dbReference type="OrthoDB" id="9812790at2"/>
<comment type="caution">
    <text evidence="7">The sequence shown here is derived from an EMBL/GenBank/DDBJ whole genome shotgun (WGS) entry which is preliminary data.</text>
</comment>
<keyword evidence="4 5" id="KW-0687">Ribonucleoprotein</keyword>
<dbReference type="AlphaFoldDB" id="A0A2A2EUW2"/>
<organism evidence="7 8">
    <name type="scientific">Halovibrio salipaludis</name>
    <dbReference type="NCBI Taxonomy" id="2032626"/>
    <lineage>
        <taxon>Bacteria</taxon>
        <taxon>Pseudomonadati</taxon>
        <taxon>Pseudomonadota</taxon>
        <taxon>Gammaproteobacteria</taxon>
        <taxon>Oceanospirillales</taxon>
        <taxon>Halomonadaceae</taxon>
        <taxon>Halovibrio</taxon>
    </lineage>
</organism>
<gene>
    <name evidence="5" type="primary">rpmD</name>
    <name evidence="7" type="ORF">CK501_16080</name>
</gene>
<dbReference type="RefSeq" id="WP_095618754.1">
    <property type="nucleotide sequence ID" value="NZ_NSKD01000013.1"/>
</dbReference>
<reference evidence="7 8" key="1">
    <citation type="submission" date="2017-08" db="EMBL/GenBank/DDBJ databases">
        <title>Halovibrio sewagensis sp. nov., isolated from wastewater of high salinity.</title>
        <authorList>
            <person name="Dong X."/>
            <person name="Zhang G."/>
        </authorList>
    </citation>
    <scope>NUCLEOTIDE SEQUENCE [LARGE SCALE GENOMIC DNA]</scope>
    <source>
        <strain evidence="7 8">YL5-2</strain>
    </source>
</reference>
<dbReference type="Proteomes" id="UP000218896">
    <property type="component" value="Unassembled WGS sequence"/>
</dbReference>
<evidence type="ECO:0000256" key="3">
    <source>
        <dbReference type="ARBA" id="ARBA00022980"/>
    </source>
</evidence>
<dbReference type="InterPro" id="IPR036919">
    <property type="entry name" value="Ribo_uL30_ferredoxin-like_sf"/>
</dbReference>
<dbReference type="FunFam" id="3.30.1390.20:FF:000001">
    <property type="entry name" value="50S ribosomal protein L30"/>
    <property type="match status" value="1"/>
</dbReference>
<dbReference type="Pfam" id="PF00327">
    <property type="entry name" value="Ribosomal_L30"/>
    <property type="match status" value="1"/>
</dbReference>
<evidence type="ECO:0000256" key="1">
    <source>
        <dbReference type="ARBA" id="ARBA00007594"/>
    </source>
</evidence>
<protein>
    <recommendedName>
        <fullName evidence="5">Large ribosomal subunit protein uL30</fullName>
    </recommendedName>
</protein>
<dbReference type="CDD" id="cd01658">
    <property type="entry name" value="Ribosomal_L30"/>
    <property type="match status" value="1"/>
</dbReference>
<dbReference type="GO" id="GO:0003735">
    <property type="term" value="F:structural constituent of ribosome"/>
    <property type="evidence" value="ECO:0007669"/>
    <property type="project" value="InterPro"/>
</dbReference>
<comment type="similarity">
    <text evidence="1 5">Belongs to the universal ribosomal protein uL30 family.</text>
</comment>
<dbReference type="EMBL" id="NSKD01000013">
    <property type="protein sequence ID" value="PAU76350.1"/>
    <property type="molecule type" value="Genomic_DNA"/>
</dbReference>
<accession>A0A2A2EUW2</accession>
<dbReference type="PANTHER" id="PTHR15892">
    <property type="entry name" value="MITOCHONDRIAL RIBOSOMAL PROTEIN L30"/>
    <property type="match status" value="1"/>
</dbReference>
<keyword evidence="3 5" id="KW-0689">Ribosomal protein</keyword>
<name>A0A2A2EUW2_9GAMM</name>
<dbReference type="InterPro" id="IPR016082">
    <property type="entry name" value="Ribosomal_uL30_ferredoxin-like"/>
</dbReference>
<sequence length="61" mass="6966">MANKTIKVTLTRSPIGAQKNHKLCVRGLGLRRLHHSVELEDTPAVRGMINRVNYMVRVEEQ</sequence>